<evidence type="ECO:0000256" key="1">
    <source>
        <dbReference type="SAM" id="MobiDB-lite"/>
    </source>
</evidence>
<comment type="caution">
    <text evidence="4">The sequence shown here is derived from an EMBL/GenBank/DDBJ whole genome shotgun (WGS) entry which is preliminary data.</text>
</comment>
<evidence type="ECO:0000313" key="4">
    <source>
        <dbReference type="EMBL" id="CAD6188237.1"/>
    </source>
</evidence>
<gene>
    <name evidence="4" type="ORF">CAUJ_LOCUS4156</name>
</gene>
<sequence>MKLLFIFYSFLFNFSYGRSSERNERELFNSLVKIRDFFPTMDSIKKAAEAVRLESRKTLEWRSPLTGLYLMLMNSVFWAVSIYCDEKLQEKVFIASAAGIFAWDVLLSPSHENSIIMHILCWPIKSIWRTAAVCGSLYSANAIHIEELHRARWTAFATMVCLLINPVWEYHEINSQVYEFSREAVKTLAWTADVAIVKPVKTVYEWAKYVLLLQFLPPLWEFIKKCAIRTYSSIAGFLNNILLFFKSLFASIYNWIQVQIVERIKRAFRYVTSWLRYWFFAEWWPDLKLWLIVKVGHPLRRAFNYICYGLVYVFCGYWVPPLTRWVLEKLKRLGGFINRTTVQPTLRFLKRQFDNFRLWLRNKLHQLALAIRDSVLWPICVLVVDATKSVLALCYSILVEPVLVYMHGKYKIVETAVLVYLLGPVCQTVIEHIPEKNPLCEESDVELEGFLPEDKDVVDDDDNCTSSSISSPPSPLPEEEEDFVAGLKFPAVYASESSDDEFDLPVVKKVTRRQKIVDQGSSSP</sequence>
<evidence type="ECO:0000256" key="2">
    <source>
        <dbReference type="SAM" id="Phobius"/>
    </source>
</evidence>
<protein>
    <submittedName>
        <fullName evidence="4">Uncharacterized protein</fullName>
    </submittedName>
</protein>
<keyword evidence="3" id="KW-0732">Signal</keyword>
<keyword evidence="2" id="KW-1133">Transmembrane helix</keyword>
<keyword evidence="2" id="KW-0812">Transmembrane</keyword>
<feature type="transmembrane region" description="Helical" evidence="2">
    <location>
        <begin position="234"/>
        <end position="256"/>
    </location>
</feature>
<dbReference type="OrthoDB" id="5872298at2759"/>
<dbReference type="AlphaFoldDB" id="A0A8S1GY26"/>
<feature type="signal peptide" evidence="3">
    <location>
        <begin position="1"/>
        <end position="19"/>
    </location>
</feature>
<evidence type="ECO:0000256" key="3">
    <source>
        <dbReference type="SAM" id="SignalP"/>
    </source>
</evidence>
<reference evidence="4" key="1">
    <citation type="submission" date="2020-10" db="EMBL/GenBank/DDBJ databases">
        <authorList>
            <person name="Kikuchi T."/>
        </authorList>
    </citation>
    <scope>NUCLEOTIDE SEQUENCE</scope>
    <source>
        <strain evidence="4">NKZ352</strain>
    </source>
</reference>
<dbReference type="Proteomes" id="UP000835052">
    <property type="component" value="Unassembled WGS sequence"/>
</dbReference>
<feature type="chain" id="PRO_5035752683" evidence="3">
    <location>
        <begin position="20"/>
        <end position="524"/>
    </location>
</feature>
<name>A0A8S1GY26_9PELO</name>
<dbReference type="EMBL" id="CAJGYM010000008">
    <property type="protein sequence ID" value="CAD6188237.1"/>
    <property type="molecule type" value="Genomic_DNA"/>
</dbReference>
<accession>A0A8S1GY26</accession>
<keyword evidence="5" id="KW-1185">Reference proteome</keyword>
<feature type="region of interest" description="Disordered" evidence="1">
    <location>
        <begin position="454"/>
        <end position="481"/>
    </location>
</feature>
<feature type="transmembrane region" description="Helical" evidence="2">
    <location>
        <begin position="302"/>
        <end position="319"/>
    </location>
</feature>
<keyword evidence="2" id="KW-0472">Membrane</keyword>
<proteinExistence type="predicted"/>
<organism evidence="4 5">
    <name type="scientific">Caenorhabditis auriculariae</name>
    <dbReference type="NCBI Taxonomy" id="2777116"/>
    <lineage>
        <taxon>Eukaryota</taxon>
        <taxon>Metazoa</taxon>
        <taxon>Ecdysozoa</taxon>
        <taxon>Nematoda</taxon>
        <taxon>Chromadorea</taxon>
        <taxon>Rhabditida</taxon>
        <taxon>Rhabditina</taxon>
        <taxon>Rhabditomorpha</taxon>
        <taxon>Rhabditoidea</taxon>
        <taxon>Rhabditidae</taxon>
        <taxon>Peloderinae</taxon>
        <taxon>Caenorhabditis</taxon>
    </lineage>
</organism>
<evidence type="ECO:0000313" key="5">
    <source>
        <dbReference type="Proteomes" id="UP000835052"/>
    </source>
</evidence>